<dbReference type="Gene3D" id="3.40.50.1010">
    <property type="entry name" value="5'-nuclease"/>
    <property type="match status" value="1"/>
</dbReference>
<dbReference type="HOGENOM" id="CLU_1122798_0_0_5"/>
<keyword evidence="5" id="KW-1185">Reference proteome</keyword>
<name>D5BQR9_PUNMI</name>
<dbReference type="Pfam" id="PF02739">
    <property type="entry name" value="5_3_exonuc_N"/>
    <property type="match status" value="1"/>
</dbReference>
<dbReference type="Proteomes" id="UP000007460">
    <property type="component" value="Chromosome"/>
</dbReference>
<dbReference type="eggNOG" id="COG0258">
    <property type="taxonomic scope" value="Bacteria"/>
</dbReference>
<evidence type="ECO:0000313" key="4">
    <source>
        <dbReference type="EMBL" id="ADE38633.1"/>
    </source>
</evidence>
<organism evidence="4 5">
    <name type="scientific">Puniceispirillum marinum (strain IMCC1322)</name>
    <dbReference type="NCBI Taxonomy" id="488538"/>
    <lineage>
        <taxon>Bacteria</taxon>
        <taxon>Pseudomonadati</taxon>
        <taxon>Pseudomonadota</taxon>
        <taxon>Alphaproteobacteria</taxon>
        <taxon>Candidatus Puniceispirillales</taxon>
        <taxon>Candidatus Puniceispirillaceae</taxon>
        <taxon>Candidatus Puniceispirillum</taxon>
    </lineage>
</organism>
<evidence type="ECO:0000259" key="3">
    <source>
        <dbReference type="SMART" id="SM00475"/>
    </source>
</evidence>
<reference evidence="4 5" key="1">
    <citation type="journal article" date="2010" name="J. Bacteriol.">
        <title>Complete genome sequence of "Candidatus Puniceispirillum marinum" IMCC1322, a representative of the SAR116 clade in the Alphaproteobacteria.</title>
        <authorList>
            <person name="Oh H.M."/>
            <person name="Kwon K.K."/>
            <person name="Kang I."/>
            <person name="Kang S.G."/>
            <person name="Lee J.H."/>
            <person name="Kim S.J."/>
            <person name="Cho J.C."/>
        </authorList>
    </citation>
    <scope>NUCLEOTIDE SEQUENCE [LARGE SCALE GENOMIC DNA]</scope>
    <source>
        <strain evidence="4 5">IMCC1322</strain>
    </source>
</reference>
<feature type="domain" description="5'-3' exonuclease" evidence="3">
    <location>
        <begin position="25"/>
        <end position="237"/>
    </location>
</feature>
<dbReference type="SUPFAM" id="SSF88723">
    <property type="entry name" value="PIN domain-like"/>
    <property type="match status" value="1"/>
</dbReference>
<gene>
    <name evidence="4" type="ordered locus">SAR116_0390</name>
</gene>
<dbReference type="PANTHER" id="PTHR42646">
    <property type="entry name" value="FLAP ENDONUCLEASE XNI"/>
    <property type="match status" value="1"/>
</dbReference>
<evidence type="ECO:0000256" key="2">
    <source>
        <dbReference type="ARBA" id="ARBA00022801"/>
    </source>
</evidence>
<dbReference type="InterPro" id="IPR029060">
    <property type="entry name" value="PIN-like_dom_sf"/>
</dbReference>
<dbReference type="Gene3D" id="1.10.150.20">
    <property type="entry name" value="5' to 3' exonuclease, C-terminal subdomain"/>
    <property type="match status" value="1"/>
</dbReference>
<keyword evidence="4" id="KW-0269">Exonuclease</keyword>
<dbReference type="InterPro" id="IPR036279">
    <property type="entry name" value="5-3_exonuclease_C_sf"/>
</dbReference>
<dbReference type="KEGG" id="apb:SAR116_0390"/>
<dbReference type="EC" id="2.7.7.7" evidence="4"/>
<dbReference type="SUPFAM" id="SSF47807">
    <property type="entry name" value="5' to 3' exonuclease, C-terminal subdomain"/>
    <property type="match status" value="1"/>
</dbReference>
<dbReference type="PANTHER" id="PTHR42646:SF2">
    <property type="entry name" value="5'-3' EXONUCLEASE FAMILY PROTEIN"/>
    <property type="match status" value="1"/>
</dbReference>
<dbReference type="InterPro" id="IPR020046">
    <property type="entry name" value="5-3_exonucl_a-hlix_arch_N"/>
</dbReference>
<dbReference type="GO" id="GO:0008409">
    <property type="term" value="F:5'-3' exonuclease activity"/>
    <property type="evidence" value="ECO:0007669"/>
    <property type="project" value="InterPro"/>
</dbReference>
<dbReference type="AlphaFoldDB" id="D5BQR9"/>
<dbReference type="GO" id="GO:0017108">
    <property type="term" value="F:5'-flap endonuclease activity"/>
    <property type="evidence" value="ECO:0007669"/>
    <property type="project" value="InterPro"/>
</dbReference>
<dbReference type="EMBL" id="CP001751">
    <property type="protein sequence ID" value="ADE38633.1"/>
    <property type="molecule type" value="Genomic_DNA"/>
</dbReference>
<keyword evidence="1" id="KW-0540">Nuclease</keyword>
<dbReference type="STRING" id="488538.SAR116_0390"/>
<evidence type="ECO:0000256" key="1">
    <source>
        <dbReference type="ARBA" id="ARBA00022722"/>
    </source>
</evidence>
<dbReference type="GO" id="GO:0003887">
    <property type="term" value="F:DNA-directed DNA polymerase activity"/>
    <property type="evidence" value="ECO:0007669"/>
    <property type="project" value="UniProtKB-EC"/>
</dbReference>
<dbReference type="GO" id="GO:0033567">
    <property type="term" value="P:DNA replication, Okazaki fragment processing"/>
    <property type="evidence" value="ECO:0007669"/>
    <property type="project" value="InterPro"/>
</dbReference>
<sequence>MFLAIDTDIVLFKSATSAEVEVDWGSDLWSLWTDLNDAKANFKHQLDSIMEQTGVKDCVFCLSDPDANFRKDVDPSYKSNRKKTRKPVGYKALVEWVEQSYRTFKKSTLEADDCLGILSTMPDNVGKCIVVSDDKDLMTIPGQLYRPTKDERMTITEQDADRFFLTQTMVGDTVDGYKGIHGIGPKKAEAILGSHPSWGAVEQAFLKAGMTKDDAIQQARLARILRWSDWDEQKGEVKLWTP</sequence>
<dbReference type="SMART" id="SM00475">
    <property type="entry name" value="53EXOc"/>
    <property type="match status" value="1"/>
</dbReference>
<dbReference type="InterPro" id="IPR038969">
    <property type="entry name" value="FEN"/>
</dbReference>
<evidence type="ECO:0000313" key="5">
    <source>
        <dbReference type="Proteomes" id="UP000007460"/>
    </source>
</evidence>
<dbReference type="InterPro" id="IPR002421">
    <property type="entry name" value="5-3_exonuclease"/>
</dbReference>
<dbReference type="GO" id="GO:0003677">
    <property type="term" value="F:DNA binding"/>
    <property type="evidence" value="ECO:0007669"/>
    <property type="project" value="InterPro"/>
</dbReference>
<keyword evidence="4" id="KW-0808">Transferase</keyword>
<accession>D5BQR9</accession>
<proteinExistence type="predicted"/>
<protein>
    <submittedName>
        <fullName evidence="4">Putative phage exonuclease</fullName>
        <ecNumber evidence="4">2.7.7.7</ecNumber>
    </submittedName>
</protein>
<keyword evidence="4" id="KW-0548">Nucleotidyltransferase</keyword>
<dbReference type="OrthoDB" id="9806424at2"/>
<dbReference type="RefSeq" id="WP_013045263.1">
    <property type="nucleotide sequence ID" value="NC_014010.1"/>
</dbReference>
<keyword evidence="2" id="KW-0378">Hydrolase</keyword>